<dbReference type="EMBL" id="CP011071">
    <property type="protein sequence ID" value="AKA35473.1"/>
    <property type="molecule type" value="Genomic_DNA"/>
</dbReference>
<dbReference type="STRING" id="516051.VC82_1868"/>
<keyword evidence="1" id="KW-1133">Transmembrane helix</keyword>
<organism evidence="2 3">
    <name type="scientific">Flagellimonas lutaonensis</name>
    <dbReference type="NCBI Taxonomy" id="516051"/>
    <lineage>
        <taxon>Bacteria</taxon>
        <taxon>Pseudomonadati</taxon>
        <taxon>Bacteroidota</taxon>
        <taxon>Flavobacteriia</taxon>
        <taxon>Flavobacteriales</taxon>
        <taxon>Flavobacteriaceae</taxon>
        <taxon>Flagellimonas</taxon>
    </lineage>
</organism>
<evidence type="ECO:0000313" key="3">
    <source>
        <dbReference type="Proteomes" id="UP000032726"/>
    </source>
</evidence>
<keyword evidence="1" id="KW-0812">Transmembrane</keyword>
<name>A0A0D5YUE1_9FLAO</name>
<dbReference type="AlphaFoldDB" id="A0A0D5YUE1"/>
<reference evidence="2 3" key="1">
    <citation type="submission" date="2015-03" db="EMBL/GenBank/DDBJ databases">
        <title>Complete genome sequence of Muricauda lutaonensis CC-HSB-11T, isolated from a coastal hot spring.</title>
        <authorList>
            <person name="Kim K.M."/>
        </authorList>
    </citation>
    <scope>NUCLEOTIDE SEQUENCE [LARGE SCALE GENOMIC DNA]</scope>
    <source>
        <strain evidence="2 3">CC-HSB-11</strain>
    </source>
</reference>
<dbReference type="Proteomes" id="UP000032726">
    <property type="component" value="Chromosome"/>
</dbReference>
<keyword evidence="3" id="KW-1185">Reference proteome</keyword>
<keyword evidence="1" id="KW-0472">Membrane</keyword>
<dbReference type="KEGG" id="mlt:VC82_1868"/>
<feature type="transmembrane region" description="Helical" evidence="1">
    <location>
        <begin position="17"/>
        <end position="36"/>
    </location>
</feature>
<proteinExistence type="predicted"/>
<accession>A0A0D5YUE1</accession>
<evidence type="ECO:0000313" key="2">
    <source>
        <dbReference type="EMBL" id="AKA35473.1"/>
    </source>
</evidence>
<gene>
    <name evidence="2" type="ORF">VC82_1868</name>
</gene>
<dbReference type="HOGENOM" id="CLU_189895_0_0_10"/>
<protein>
    <submittedName>
        <fullName evidence="2">Uncharacterized protein</fullName>
    </submittedName>
</protein>
<evidence type="ECO:0000256" key="1">
    <source>
        <dbReference type="SAM" id="Phobius"/>
    </source>
</evidence>
<sequence>MLQALEFKFIRVFKYNYLNLLIMKKFIGILVFILAFSTNMDADAKNTETKEIAFESCVSIAHELTRDRPDLFALAYNYCIRQRCGCDA</sequence>